<name>A0A8J6NUX3_9BACT</name>
<dbReference type="Proteomes" id="UP000603434">
    <property type="component" value="Unassembled WGS sequence"/>
</dbReference>
<dbReference type="InterPro" id="IPR022606">
    <property type="entry name" value="DUF2914"/>
</dbReference>
<dbReference type="Pfam" id="PF11141">
    <property type="entry name" value="DUF2914"/>
    <property type="match status" value="1"/>
</dbReference>
<reference evidence="2 3" key="1">
    <citation type="submission" date="2020-08" db="EMBL/GenBank/DDBJ databases">
        <title>Bridging the membrane lipid divide: bacteria of the FCB group superphylum have the potential to synthesize archaeal ether lipids.</title>
        <authorList>
            <person name="Villanueva L."/>
            <person name="Von Meijenfeldt F.A.B."/>
            <person name="Westbye A.B."/>
            <person name="Yadav S."/>
            <person name="Hopmans E.C."/>
            <person name="Dutilh B.E."/>
            <person name="Sinninghe Damste J.S."/>
        </authorList>
    </citation>
    <scope>NUCLEOTIDE SEQUENCE [LARGE SCALE GENOMIC DNA]</scope>
    <source>
        <strain evidence="2">NIOZ-UU30</strain>
    </source>
</reference>
<protein>
    <submittedName>
        <fullName evidence="2">DUF2914 domain-containing protein</fullName>
    </submittedName>
</protein>
<evidence type="ECO:0000259" key="1">
    <source>
        <dbReference type="Pfam" id="PF11141"/>
    </source>
</evidence>
<comment type="caution">
    <text evidence="2">The sequence shown here is derived from an EMBL/GenBank/DDBJ whole genome shotgun (WGS) entry which is preliminary data.</text>
</comment>
<proteinExistence type="predicted"/>
<dbReference type="EMBL" id="JACNJH010000124">
    <property type="protein sequence ID" value="MBC8361138.1"/>
    <property type="molecule type" value="Genomic_DNA"/>
</dbReference>
<accession>A0A8J6NUX3</accession>
<gene>
    <name evidence="2" type="ORF">H8E23_07050</name>
</gene>
<organism evidence="2 3">
    <name type="scientific">Candidatus Desulfatibia profunda</name>
    <dbReference type="NCBI Taxonomy" id="2841695"/>
    <lineage>
        <taxon>Bacteria</taxon>
        <taxon>Pseudomonadati</taxon>
        <taxon>Thermodesulfobacteriota</taxon>
        <taxon>Desulfobacteria</taxon>
        <taxon>Desulfobacterales</taxon>
        <taxon>Desulfobacterales incertae sedis</taxon>
        <taxon>Candidatus Desulfatibia</taxon>
    </lineage>
</organism>
<sequence length="99" mass="11533">MCEEIKDFIPYNPGAVFSIAIGKVSCFTLFDPVPEKTFIYHKWYHQDKPSTNKRLTLQPPRWSAYTSILLRETDKGPWRVEILDQAGKLIDVLRFSITD</sequence>
<dbReference type="AlphaFoldDB" id="A0A8J6NUX3"/>
<feature type="domain" description="DUF2914" evidence="1">
    <location>
        <begin position="37"/>
        <end position="97"/>
    </location>
</feature>
<evidence type="ECO:0000313" key="3">
    <source>
        <dbReference type="Proteomes" id="UP000603434"/>
    </source>
</evidence>
<evidence type="ECO:0000313" key="2">
    <source>
        <dbReference type="EMBL" id="MBC8361138.1"/>
    </source>
</evidence>